<sequence length="300" mass="32819">MADWRRRSIAGGPSPATPDDGIPVAFHLDFFYYPISFPCNGADGDRRMAVASPATTDEDSPATTDEESPATTDEESPATTNEESLATTDEGSPLQPRQCQPVGGGGSRRRLSWSPDVSGGRVNCPSSSQLPPLRDHICFVNGEAVSLWCSEVLEEDDMRDDDNEGDEATRGDEDDEATSSERGEEDDEATLSERGEGDDEADEEGEDGAMSPERNDDDHEQDEEDMSTESEEEEDPAKCVVCGSMENLMMLMPCRHSCYCAKHFRTSRRFTGPGRFFCPVCSRKCDEGHPQSGRLGPKPK</sequence>
<feature type="compositionally biased region" description="Polar residues" evidence="1">
    <location>
        <begin position="77"/>
        <end position="98"/>
    </location>
</feature>
<dbReference type="InterPro" id="IPR013083">
    <property type="entry name" value="Znf_RING/FYVE/PHD"/>
</dbReference>
<gene>
    <name evidence="2" type="ORF">QYE76_045856</name>
</gene>
<dbReference type="Gene3D" id="3.30.40.10">
    <property type="entry name" value="Zinc/RING finger domain, C3HC4 (zinc finger)"/>
    <property type="match status" value="1"/>
</dbReference>
<feature type="region of interest" description="Disordered" evidence="1">
    <location>
        <begin position="1"/>
        <end position="23"/>
    </location>
</feature>
<organism evidence="2 3">
    <name type="scientific">Lolium multiflorum</name>
    <name type="common">Italian ryegrass</name>
    <name type="synonym">Lolium perenne subsp. multiflorum</name>
    <dbReference type="NCBI Taxonomy" id="4521"/>
    <lineage>
        <taxon>Eukaryota</taxon>
        <taxon>Viridiplantae</taxon>
        <taxon>Streptophyta</taxon>
        <taxon>Embryophyta</taxon>
        <taxon>Tracheophyta</taxon>
        <taxon>Spermatophyta</taxon>
        <taxon>Magnoliopsida</taxon>
        <taxon>Liliopsida</taxon>
        <taxon>Poales</taxon>
        <taxon>Poaceae</taxon>
        <taxon>BOP clade</taxon>
        <taxon>Pooideae</taxon>
        <taxon>Poodae</taxon>
        <taxon>Poeae</taxon>
        <taxon>Poeae Chloroplast Group 2 (Poeae type)</taxon>
        <taxon>Loliodinae</taxon>
        <taxon>Loliinae</taxon>
        <taxon>Lolium</taxon>
    </lineage>
</organism>
<feature type="region of interest" description="Disordered" evidence="1">
    <location>
        <begin position="43"/>
        <end position="132"/>
    </location>
</feature>
<dbReference type="AlphaFoldDB" id="A0AAD8X0J0"/>
<evidence type="ECO:0008006" key="4">
    <source>
        <dbReference type="Google" id="ProtNLM"/>
    </source>
</evidence>
<keyword evidence="3" id="KW-1185">Reference proteome</keyword>
<dbReference type="EMBL" id="JAUUTY010000002">
    <property type="protein sequence ID" value="KAK1685008.1"/>
    <property type="molecule type" value="Genomic_DNA"/>
</dbReference>
<reference evidence="2" key="1">
    <citation type="submission" date="2023-07" db="EMBL/GenBank/DDBJ databases">
        <title>A chromosome-level genome assembly of Lolium multiflorum.</title>
        <authorList>
            <person name="Chen Y."/>
            <person name="Copetti D."/>
            <person name="Kolliker R."/>
            <person name="Studer B."/>
        </authorList>
    </citation>
    <scope>NUCLEOTIDE SEQUENCE</scope>
    <source>
        <strain evidence="2">02402/16</strain>
        <tissue evidence="2">Leaf</tissue>
    </source>
</reference>
<proteinExistence type="predicted"/>
<comment type="caution">
    <text evidence="2">The sequence shown here is derived from an EMBL/GenBank/DDBJ whole genome shotgun (WGS) entry which is preliminary data.</text>
</comment>
<accession>A0AAD8X0J0</accession>
<evidence type="ECO:0000313" key="2">
    <source>
        <dbReference type="EMBL" id="KAK1685008.1"/>
    </source>
</evidence>
<feature type="region of interest" description="Disordered" evidence="1">
    <location>
        <begin position="155"/>
        <end position="237"/>
    </location>
</feature>
<name>A0AAD8X0J0_LOLMU</name>
<evidence type="ECO:0000256" key="1">
    <source>
        <dbReference type="SAM" id="MobiDB-lite"/>
    </source>
</evidence>
<evidence type="ECO:0000313" key="3">
    <source>
        <dbReference type="Proteomes" id="UP001231189"/>
    </source>
</evidence>
<feature type="compositionally biased region" description="Acidic residues" evidence="1">
    <location>
        <begin position="218"/>
        <end position="235"/>
    </location>
</feature>
<feature type="compositionally biased region" description="Acidic residues" evidence="1">
    <location>
        <begin position="155"/>
        <end position="207"/>
    </location>
</feature>
<dbReference type="Proteomes" id="UP001231189">
    <property type="component" value="Unassembled WGS sequence"/>
</dbReference>
<protein>
    <recommendedName>
        <fullName evidence="4">RING-type domain-containing protein</fullName>
    </recommendedName>
</protein>
<feature type="compositionally biased region" description="Acidic residues" evidence="1">
    <location>
        <begin position="56"/>
        <end position="76"/>
    </location>
</feature>